<reference evidence="3" key="1">
    <citation type="submission" date="2017-02" db="EMBL/GenBank/DDBJ databases">
        <authorList>
            <person name="Varghese N."/>
            <person name="Submissions S."/>
        </authorList>
    </citation>
    <scope>NUCLEOTIDE SEQUENCE [LARGE SCALE GENOMIC DNA]</scope>
    <source>
        <strain evidence="3">ATCC BAA-34</strain>
    </source>
</reference>
<gene>
    <name evidence="2" type="ORF">SAMN02745119_00078</name>
</gene>
<organism evidence="2 3">
    <name type="scientific">Trichlorobacter thiogenes</name>
    <dbReference type="NCBI Taxonomy" id="115783"/>
    <lineage>
        <taxon>Bacteria</taxon>
        <taxon>Pseudomonadati</taxon>
        <taxon>Thermodesulfobacteriota</taxon>
        <taxon>Desulfuromonadia</taxon>
        <taxon>Geobacterales</taxon>
        <taxon>Geobacteraceae</taxon>
        <taxon>Trichlorobacter</taxon>
    </lineage>
</organism>
<dbReference type="RefSeq" id="WP_153304296.1">
    <property type="nucleotide sequence ID" value="NZ_FUWR01000001.1"/>
</dbReference>
<protein>
    <submittedName>
        <fullName evidence="2">Uncharacterized protein</fullName>
    </submittedName>
</protein>
<dbReference type="Proteomes" id="UP000190102">
    <property type="component" value="Unassembled WGS sequence"/>
</dbReference>
<proteinExistence type="predicted"/>
<name>A0A1T4JUP3_9BACT</name>
<dbReference type="AlphaFoldDB" id="A0A1T4JUP3"/>
<sequence>MKWLLNLVAVNSLITVVIYPMITLGVDKPMNWLVEIGSLVVGLGALYLLIRYRKEF</sequence>
<evidence type="ECO:0000313" key="3">
    <source>
        <dbReference type="Proteomes" id="UP000190102"/>
    </source>
</evidence>
<evidence type="ECO:0000313" key="2">
    <source>
        <dbReference type="EMBL" id="SJZ33853.1"/>
    </source>
</evidence>
<accession>A0A1T4JUP3</accession>
<evidence type="ECO:0000256" key="1">
    <source>
        <dbReference type="SAM" id="Phobius"/>
    </source>
</evidence>
<keyword evidence="1" id="KW-0812">Transmembrane</keyword>
<dbReference type="STRING" id="115783.SAMN02745119_00078"/>
<dbReference type="OrthoDB" id="9883876at2"/>
<feature type="transmembrane region" description="Helical" evidence="1">
    <location>
        <begin position="32"/>
        <end position="50"/>
    </location>
</feature>
<keyword evidence="1" id="KW-0472">Membrane</keyword>
<dbReference type="EMBL" id="FUWR01000001">
    <property type="protein sequence ID" value="SJZ33853.1"/>
    <property type="molecule type" value="Genomic_DNA"/>
</dbReference>
<keyword evidence="3" id="KW-1185">Reference proteome</keyword>
<keyword evidence="1" id="KW-1133">Transmembrane helix</keyword>
<feature type="transmembrane region" description="Helical" evidence="1">
    <location>
        <begin position="7"/>
        <end position="26"/>
    </location>
</feature>